<evidence type="ECO:0000259" key="7">
    <source>
        <dbReference type="PROSITE" id="PS51296"/>
    </source>
</evidence>
<evidence type="ECO:0000256" key="2">
    <source>
        <dbReference type="ARBA" id="ARBA00022714"/>
    </source>
</evidence>
<dbReference type="Pfam" id="PF00355">
    <property type="entry name" value="Rieske"/>
    <property type="match status" value="1"/>
</dbReference>
<evidence type="ECO:0000256" key="3">
    <source>
        <dbReference type="ARBA" id="ARBA00022723"/>
    </source>
</evidence>
<evidence type="ECO:0000313" key="9">
    <source>
        <dbReference type="Proteomes" id="UP000789752"/>
    </source>
</evidence>
<dbReference type="Proteomes" id="UP000789752">
    <property type="component" value="Unassembled WGS sequence"/>
</dbReference>
<comment type="caution">
    <text evidence="8">The sequence shown here is derived from an EMBL/GenBank/DDBJ whole genome shotgun (WGS) entry which is preliminary data.</text>
</comment>
<protein>
    <submittedName>
        <fullName evidence="8">2-halobenzoate 1,2-dioxygenase large subunit</fullName>
        <ecNumber evidence="8">1.14.12.13</ecNumber>
    </submittedName>
</protein>
<gene>
    <name evidence="8" type="primary">cbdA</name>
    <name evidence="8" type="ORF">R54767_02272</name>
</gene>
<dbReference type="PROSITE" id="PS51296">
    <property type="entry name" value="RIESKE"/>
    <property type="match status" value="1"/>
</dbReference>
<keyword evidence="5" id="KW-0408">Iron</keyword>
<evidence type="ECO:0000256" key="5">
    <source>
        <dbReference type="ARBA" id="ARBA00023004"/>
    </source>
</evidence>
<dbReference type="CDD" id="cd08879">
    <property type="entry name" value="RHO_alpha_C_AntDO-like"/>
    <property type="match status" value="1"/>
</dbReference>
<organism evidence="8 9">
    <name type="scientific">Paraburkholderia gardini</name>
    <dbReference type="NCBI Taxonomy" id="2823469"/>
    <lineage>
        <taxon>Bacteria</taxon>
        <taxon>Pseudomonadati</taxon>
        <taxon>Pseudomonadota</taxon>
        <taxon>Betaproteobacteria</taxon>
        <taxon>Burkholderiales</taxon>
        <taxon>Burkholderiaceae</taxon>
        <taxon>Paraburkholderia</taxon>
    </lineage>
</organism>
<dbReference type="PRINTS" id="PR00090">
    <property type="entry name" value="RNGDIOXGNASE"/>
</dbReference>
<dbReference type="CDD" id="cd03542">
    <property type="entry name" value="Rieske_RO_Alpha_HBDO"/>
    <property type="match status" value="1"/>
</dbReference>
<name>A0ABM8U329_9BURK</name>
<reference evidence="8 9" key="1">
    <citation type="submission" date="2021-04" db="EMBL/GenBank/DDBJ databases">
        <authorList>
            <person name="Vanwijnsberghe S."/>
        </authorList>
    </citation>
    <scope>NUCLEOTIDE SEQUENCE [LARGE SCALE GENOMIC DNA]</scope>
    <source>
        <strain evidence="8 9">LMG 32171</strain>
    </source>
</reference>
<evidence type="ECO:0000256" key="4">
    <source>
        <dbReference type="ARBA" id="ARBA00023002"/>
    </source>
</evidence>
<dbReference type="InterPro" id="IPR036922">
    <property type="entry name" value="Rieske_2Fe-2S_sf"/>
</dbReference>
<dbReference type="Gene3D" id="3.90.380.10">
    <property type="entry name" value="Naphthalene 1,2-dioxygenase Alpha Subunit, Chain A, domain 1"/>
    <property type="match status" value="1"/>
</dbReference>
<keyword evidence="9" id="KW-1185">Reference proteome</keyword>
<keyword evidence="4 8" id="KW-0560">Oxidoreductase</keyword>
<evidence type="ECO:0000256" key="6">
    <source>
        <dbReference type="ARBA" id="ARBA00023014"/>
    </source>
</evidence>
<dbReference type="PANTHER" id="PTHR43756">
    <property type="entry name" value="CHOLINE MONOOXYGENASE, CHLOROPLASTIC"/>
    <property type="match status" value="1"/>
</dbReference>
<keyword evidence="2" id="KW-0001">2Fe-2S</keyword>
<evidence type="ECO:0000313" key="8">
    <source>
        <dbReference type="EMBL" id="CAG4897474.1"/>
    </source>
</evidence>
<dbReference type="InterPro" id="IPR015879">
    <property type="entry name" value="Ring_hydroxy_dOase_asu_C_dom"/>
</dbReference>
<dbReference type="EMBL" id="CAJQYY010000011">
    <property type="protein sequence ID" value="CAG4897474.1"/>
    <property type="molecule type" value="Genomic_DNA"/>
</dbReference>
<sequence>MSAIIDKARQLDELLHTAVQDDRQNGVFRCRRDIFTNADLFELEMKHIFESNWVYLAHESQIPDNNDYYTTWIGRQPVVVTRDRNGELHAVINACAHKGAMLCRKKHGNKGTFTCPFHGWSFANTGKLLKVKDVKTTEYPVQFNTSGSHDLKKVARFQSYRGFLFGSLNADAQPLEDYLGETRVIIDQIVDQAANGLEVLRGNSSYIYDGNWKMQMENGCDGYHVSTVHWNYAATMDRRKVDGTRAVDANSWSRSVAGVYGFDHGHILLWTRTMNPEVRPVYQYRDEIKARVGEIKADFIVNQTRNLCLYPNVFLMDQFSTQIRVVRPISVDKTEVSIFCFAPKGESTTDRANRIRQYEDFFNVSGMGTADDLEEFRACQAGYAGTTALWNDLSRGAPLWVEGADANAKSMGLKPRISGERSEDEGLFVCQHEYWVDVMRDALQKEHGEPLA</sequence>
<dbReference type="Gene3D" id="2.102.10.10">
    <property type="entry name" value="Rieske [2Fe-2S] iron-sulphur domain"/>
    <property type="match status" value="1"/>
</dbReference>
<dbReference type="SUPFAM" id="SSF50022">
    <property type="entry name" value="ISP domain"/>
    <property type="match status" value="1"/>
</dbReference>
<proteinExistence type="inferred from homology"/>
<comment type="similarity">
    <text evidence="1">Belongs to the bacterial ring-hydroxylating dioxygenase alpha subunit family.</text>
</comment>
<accession>A0ABM8U329</accession>
<dbReference type="GO" id="GO:0018626">
    <property type="term" value="F:2-halobenzoate 1,2-dioxygenase activity"/>
    <property type="evidence" value="ECO:0007669"/>
    <property type="project" value="UniProtKB-EC"/>
</dbReference>
<keyword evidence="6" id="KW-0411">Iron-sulfur</keyword>
<dbReference type="EC" id="1.14.12.13" evidence="8"/>
<dbReference type="PANTHER" id="PTHR43756:SF1">
    <property type="entry name" value="3-PHENYLPROPIONATE_CINNAMIC ACID DIOXYGENASE SUBUNIT ALPHA"/>
    <property type="match status" value="1"/>
</dbReference>
<dbReference type="InterPro" id="IPR017941">
    <property type="entry name" value="Rieske_2Fe-2S"/>
</dbReference>
<dbReference type="RefSeq" id="WP_228978091.1">
    <property type="nucleotide sequence ID" value="NZ_CAJQYY010000011.1"/>
</dbReference>
<dbReference type="SUPFAM" id="SSF55961">
    <property type="entry name" value="Bet v1-like"/>
    <property type="match status" value="1"/>
</dbReference>
<dbReference type="Pfam" id="PF00848">
    <property type="entry name" value="Ring_hydroxyl_A"/>
    <property type="match status" value="1"/>
</dbReference>
<keyword evidence="3" id="KW-0479">Metal-binding</keyword>
<feature type="domain" description="Rieske" evidence="7">
    <location>
        <begin position="54"/>
        <end position="142"/>
    </location>
</feature>
<dbReference type="InterPro" id="IPR001663">
    <property type="entry name" value="Rng_hydr_dOase-A"/>
</dbReference>
<evidence type="ECO:0000256" key="1">
    <source>
        <dbReference type="ARBA" id="ARBA00008751"/>
    </source>
</evidence>